<evidence type="ECO:0000313" key="2">
    <source>
        <dbReference type="Proteomes" id="UP001597214"/>
    </source>
</evidence>
<sequence>MVDIYHIGSTSVQAIGYAKPIIDILIVVKDIENIDLYNEELLKVGYEPKGENGISGRRYLPKGKENRTHHVHIFQVGNENIKIHLDFKKYLMKHPEDAKRYGDLKIKLAKQFPENHYKYQTEKQKFVKELVGRARNWANFLLS</sequence>
<organism evidence="1 2">
    <name type="scientific">Bacillus salitolerans</name>
    <dbReference type="NCBI Taxonomy" id="1437434"/>
    <lineage>
        <taxon>Bacteria</taxon>
        <taxon>Bacillati</taxon>
        <taxon>Bacillota</taxon>
        <taxon>Bacilli</taxon>
        <taxon>Bacillales</taxon>
        <taxon>Bacillaceae</taxon>
        <taxon>Bacillus</taxon>
    </lineage>
</organism>
<proteinExistence type="predicted"/>
<reference evidence="2" key="1">
    <citation type="journal article" date="2019" name="Int. J. Syst. Evol. Microbiol.">
        <title>The Global Catalogue of Microorganisms (GCM) 10K type strain sequencing project: providing services to taxonomists for standard genome sequencing and annotation.</title>
        <authorList>
            <consortium name="The Broad Institute Genomics Platform"/>
            <consortium name="The Broad Institute Genome Sequencing Center for Infectious Disease"/>
            <person name="Wu L."/>
            <person name="Ma J."/>
        </authorList>
    </citation>
    <scope>NUCLEOTIDE SEQUENCE [LARGE SCALE GENOMIC DNA]</scope>
    <source>
        <strain evidence="2">CCUG 49339</strain>
    </source>
</reference>
<accession>A0ABW4LSN7</accession>
<dbReference type="PANTHER" id="PTHR34822:SF1">
    <property type="entry name" value="GRPB FAMILY PROTEIN"/>
    <property type="match status" value="1"/>
</dbReference>
<dbReference type="PANTHER" id="PTHR34822">
    <property type="entry name" value="GRPB DOMAIN PROTEIN (AFU_ORTHOLOGUE AFUA_1G01530)"/>
    <property type="match status" value="1"/>
</dbReference>
<keyword evidence="2" id="KW-1185">Reference proteome</keyword>
<dbReference type="RefSeq" id="WP_377929296.1">
    <property type="nucleotide sequence ID" value="NZ_JBHUEM010000028.1"/>
</dbReference>
<dbReference type="Pfam" id="PF04229">
    <property type="entry name" value="GrpB"/>
    <property type="match status" value="1"/>
</dbReference>
<gene>
    <name evidence="1" type="ORF">ACFSCX_16220</name>
</gene>
<dbReference type="InterPro" id="IPR007344">
    <property type="entry name" value="GrpB/CoaE"/>
</dbReference>
<name>A0ABW4LSN7_9BACI</name>
<comment type="caution">
    <text evidence="1">The sequence shown here is derived from an EMBL/GenBank/DDBJ whole genome shotgun (WGS) entry which is preliminary data.</text>
</comment>
<dbReference type="InterPro" id="IPR043519">
    <property type="entry name" value="NT_sf"/>
</dbReference>
<protein>
    <submittedName>
        <fullName evidence="1">GrpB family protein</fullName>
    </submittedName>
</protein>
<dbReference type="SUPFAM" id="SSF81301">
    <property type="entry name" value="Nucleotidyltransferase"/>
    <property type="match status" value="1"/>
</dbReference>
<dbReference type="Gene3D" id="3.30.460.10">
    <property type="entry name" value="Beta Polymerase, domain 2"/>
    <property type="match status" value="1"/>
</dbReference>
<evidence type="ECO:0000313" key="1">
    <source>
        <dbReference type="EMBL" id="MFD1738082.1"/>
    </source>
</evidence>
<dbReference type="Proteomes" id="UP001597214">
    <property type="component" value="Unassembled WGS sequence"/>
</dbReference>
<dbReference type="EMBL" id="JBHUEM010000028">
    <property type="protein sequence ID" value="MFD1738082.1"/>
    <property type="molecule type" value="Genomic_DNA"/>
</dbReference>